<dbReference type="PANTHER" id="PTHR46601">
    <property type="entry name" value="ULP_PROTEASE DOMAIN-CONTAINING PROTEIN"/>
    <property type="match status" value="1"/>
</dbReference>
<dbReference type="OrthoDB" id="7700504at2759"/>
<feature type="region of interest" description="Disordered" evidence="1">
    <location>
        <begin position="695"/>
        <end position="716"/>
    </location>
</feature>
<evidence type="ECO:0000313" key="3">
    <source>
        <dbReference type="Proteomes" id="UP001154078"/>
    </source>
</evidence>
<name>A0A9P0BJE7_BRAAE</name>
<feature type="region of interest" description="Disordered" evidence="1">
    <location>
        <begin position="22"/>
        <end position="60"/>
    </location>
</feature>
<protein>
    <submittedName>
        <fullName evidence="2">Uncharacterized protein</fullName>
    </submittedName>
</protein>
<proteinExistence type="predicted"/>
<reference evidence="2" key="1">
    <citation type="submission" date="2021-12" db="EMBL/GenBank/DDBJ databases">
        <authorList>
            <person name="King R."/>
        </authorList>
    </citation>
    <scope>NUCLEOTIDE SEQUENCE</scope>
</reference>
<keyword evidence="3" id="KW-1185">Reference proteome</keyword>
<dbReference type="PANTHER" id="PTHR46601:SF1">
    <property type="entry name" value="ADF-H DOMAIN-CONTAINING PROTEIN"/>
    <property type="match status" value="1"/>
</dbReference>
<dbReference type="Proteomes" id="UP001154078">
    <property type="component" value="Chromosome 8"/>
</dbReference>
<accession>A0A9P0BJE7</accession>
<dbReference type="EMBL" id="OV121139">
    <property type="protein sequence ID" value="CAH0563173.1"/>
    <property type="molecule type" value="Genomic_DNA"/>
</dbReference>
<feature type="compositionally biased region" description="Low complexity" evidence="1">
    <location>
        <begin position="47"/>
        <end position="60"/>
    </location>
</feature>
<sequence>MKNPNCEVDELQILSNLRSFLKCDDKESENPENKEVSSNEESDAKIGSSEETSGFSGENSPLVKERVEHLNPLLRLIGSSPIKKANCHKKKDGPDDLDDDDDTSILKTLQESFNSTADRTHKIKILTIFRHWSYQKNEGKFPTATRHMISVAKSIAKHKGILSDPSPKRHPSLAVDAVNTIVSFFQSDDHTQLMPGRKDYVSVKVNDQKVQMQKRLLLNNLKELYEMFTNTFPEIKCSFSKFASLRPKYCVLAGASGTHSVCVCPIHENVKLLIDGANLKSITTDSQRPLKNYKDCLDRMVCHEKSTKCFLSLCDRCPGVTNIIEQLEKKFEEKYVESITYKQWVTTERTSLQTLISSVDEFLEFLSNGLCKLLVHSFLVNKQRDFLNEKKSDIMKNECIVICDFSENYAFVIQNSVQAELPNIDCPKTADIPFLVYCSDISGLLAHILNIRDLNDDFHVKIGIDSGGGSLKVCLTVMPENDPEYLLETLDLNSICGVCSYTFAADLKLLMILLGLQSNSSAHPCPWCEINAKDLKEKGLSRTISSITKQSTAWKANGKMKMKAKFYKNCVYIPLIIGDEETPVLRYLPPPELHLLLGIVQKLYDSLKYEFPEVASEWVRQASIDFDHFGKFNGNNSRNLLKKVDILEIVSPGTIAGPSSECVETLVVDDFRSVLNKSTDDVKYNNESQIEDASYELTESEDIPQSTEESDTTREKEIRRVLKGKELCKTLVLMNC</sequence>
<organism evidence="2 3">
    <name type="scientific">Brassicogethes aeneus</name>
    <name type="common">Rape pollen beetle</name>
    <name type="synonym">Meligethes aeneus</name>
    <dbReference type="NCBI Taxonomy" id="1431903"/>
    <lineage>
        <taxon>Eukaryota</taxon>
        <taxon>Metazoa</taxon>
        <taxon>Ecdysozoa</taxon>
        <taxon>Arthropoda</taxon>
        <taxon>Hexapoda</taxon>
        <taxon>Insecta</taxon>
        <taxon>Pterygota</taxon>
        <taxon>Neoptera</taxon>
        <taxon>Endopterygota</taxon>
        <taxon>Coleoptera</taxon>
        <taxon>Polyphaga</taxon>
        <taxon>Cucujiformia</taxon>
        <taxon>Nitidulidae</taxon>
        <taxon>Meligethinae</taxon>
        <taxon>Brassicogethes</taxon>
    </lineage>
</organism>
<gene>
    <name evidence="2" type="ORF">MELIAE_LOCUS12153</name>
</gene>
<feature type="compositionally biased region" description="Basic and acidic residues" evidence="1">
    <location>
        <begin position="22"/>
        <end position="37"/>
    </location>
</feature>
<evidence type="ECO:0000313" key="2">
    <source>
        <dbReference type="EMBL" id="CAH0563173.1"/>
    </source>
</evidence>
<dbReference type="AlphaFoldDB" id="A0A9P0BJE7"/>
<evidence type="ECO:0000256" key="1">
    <source>
        <dbReference type="SAM" id="MobiDB-lite"/>
    </source>
</evidence>